<sequence length="309" mass="33927">MKLAFFDSYRLGLVVDDAIIDISNEVPAYTEAAASQAMIWLIENFDDKKPSLSKAAEQGERIPLANVRLRPPIPKPGNIVCMAVNYMENGTLAERPLINAFHKASSGVIGHGDTMVLPDMAASVFEAEAEIALVIGRRADKVAAADWQDYVFGYVGFIDGSARGVKPDRNTFFQMKSRATFAPLGPWIVTADEIDDPQNLNIAMRVNGTLRQDFNTDDMAHSISKSIEWLSHIHPLEPGDIVATGTNHRGLGAVQHGDRLELTVERVGTLSVVVQDDLRRTWSTETRLERQTKGLPALSPQLSGKYTPS</sequence>
<dbReference type="Gene3D" id="3.90.850.10">
    <property type="entry name" value="Fumarylacetoacetase-like, C-terminal domain"/>
    <property type="match status" value="1"/>
</dbReference>
<feature type="compositionally biased region" description="Polar residues" evidence="4">
    <location>
        <begin position="300"/>
        <end position="309"/>
    </location>
</feature>
<feature type="region of interest" description="Disordered" evidence="4">
    <location>
        <begin position="289"/>
        <end position="309"/>
    </location>
</feature>
<dbReference type="Pfam" id="PF01557">
    <property type="entry name" value="FAA_hydrolase"/>
    <property type="match status" value="1"/>
</dbReference>
<comment type="similarity">
    <text evidence="2">Belongs to the FAH family.</text>
</comment>
<dbReference type="InterPro" id="IPR036663">
    <property type="entry name" value="Fumarylacetoacetase_C_sf"/>
</dbReference>
<evidence type="ECO:0000256" key="1">
    <source>
        <dbReference type="ARBA" id="ARBA00001946"/>
    </source>
</evidence>
<dbReference type="SUPFAM" id="SSF56529">
    <property type="entry name" value="FAH"/>
    <property type="match status" value="1"/>
</dbReference>
<accession>A0ABT9SC69</accession>
<keyword evidence="3" id="KW-0479">Metal-binding</keyword>
<feature type="domain" description="Fumarylacetoacetase-like C-terminal" evidence="5">
    <location>
        <begin position="79"/>
        <end position="274"/>
    </location>
</feature>
<comment type="cofactor">
    <cofactor evidence="1">
        <name>Mg(2+)</name>
        <dbReference type="ChEBI" id="CHEBI:18420"/>
    </cofactor>
</comment>
<evidence type="ECO:0000256" key="2">
    <source>
        <dbReference type="ARBA" id="ARBA00010211"/>
    </source>
</evidence>
<dbReference type="InterPro" id="IPR011234">
    <property type="entry name" value="Fumarylacetoacetase-like_C"/>
</dbReference>
<evidence type="ECO:0000259" key="5">
    <source>
        <dbReference type="Pfam" id="PF01557"/>
    </source>
</evidence>
<protein>
    <submittedName>
        <fullName evidence="6">2-keto-4-pentenoate hydratase/2-oxohepta-3-ene-1,7-dioic acid hydratase in catechol pathway</fullName>
    </submittedName>
</protein>
<dbReference type="Proteomes" id="UP001226867">
    <property type="component" value="Unassembled WGS sequence"/>
</dbReference>
<keyword evidence="7" id="KW-1185">Reference proteome</keyword>
<proteinExistence type="inferred from homology"/>
<dbReference type="InterPro" id="IPR051121">
    <property type="entry name" value="FAH"/>
</dbReference>
<reference evidence="6 7" key="1">
    <citation type="submission" date="2023-07" db="EMBL/GenBank/DDBJ databases">
        <title>Sorghum-associated microbial communities from plants grown in Nebraska, USA.</title>
        <authorList>
            <person name="Schachtman D."/>
        </authorList>
    </citation>
    <scope>NUCLEOTIDE SEQUENCE [LARGE SCALE GENOMIC DNA]</scope>
    <source>
        <strain evidence="6 7">DS1607</strain>
    </source>
</reference>
<comment type="caution">
    <text evidence="6">The sequence shown here is derived from an EMBL/GenBank/DDBJ whole genome shotgun (WGS) entry which is preliminary data.</text>
</comment>
<name>A0ABT9SC69_9BURK</name>
<dbReference type="PANTHER" id="PTHR42796:SF4">
    <property type="entry name" value="FUMARYLACETOACETATE HYDROLASE DOMAIN-CONTAINING PROTEIN 2A"/>
    <property type="match status" value="1"/>
</dbReference>
<organism evidence="6 7">
    <name type="scientific">Variovorax ginsengisoli</name>
    <dbReference type="NCBI Taxonomy" id="363844"/>
    <lineage>
        <taxon>Bacteria</taxon>
        <taxon>Pseudomonadati</taxon>
        <taxon>Pseudomonadota</taxon>
        <taxon>Betaproteobacteria</taxon>
        <taxon>Burkholderiales</taxon>
        <taxon>Comamonadaceae</taxon>
        <taxon>Variovorax</taxon>
    </lineage>
</organism>
<evidence type="ECO:0000313" key="6">
    <source>
        <dbReference type="EMBL" id="MDP9901933.1"/>
    </source>
</evidence>
<gene>
    <name evidence="6" type="ORF">J2W36_004205</name>
</gene>
<evidence type="ECO:0000256" key="4">
    <source>
        <dbReference type="SAM" id="MobiDB-lite"/>
    </source>
</evidence>
<evidence type="ECO:0000256" key="3">
    <source>
        <dbReference type="ARBA" id="ARBA00022723"/>
    </source>
</evidence>
<evidence type="ECO:0000313" key="7">
    <source>
        <dbReference type="Proteomes" id="UP001226867"/>
    </source>
</evidence>
<dbReference type="RefSeq" id="WP_307691698.1">
    <property type="nucleotide sequence ID" value="NZ_JAUSRO010000015.1"/>
</dbReference>
<dbReference type="EMBL" id="JAUSRO010000015">
    <property type="protein sequence ID" value="MDP9901933.1"/>
    <property type="molecule type" value="Genomic_DNA"/>
</dbReference>
<dbReference type="PANTHER" id="PTHR42796">
    <property type="entry name" value="FUMARYLACETOACETATE HYDROLASE DOMAIN-CONTAINING PROTEIN 2A-RELATED"/>
    <property type="match status" value="1"/>
</dbReference>